<dbReference type="AlphaFoldDB" id="A0A0B5CEY1"/>
<dbReference type="KEGG" id="nel:NELON_00490"/>
<name>A0A0B5CEY1_NEIEG</name>
<dbReference type="RefSeq" id="WP_041961216.1">
    <property type="nucleotide sequence ID" value="NZ_CP007726.1"/>
</dbReference>
<dbReference type="Proteomes" id="UP000031392">
    <property type="component" value="Chromosome"/>
</dbReference>
<protein>
    <recommendedName>
        <fullName evidence="1">DUF218 domain-containing protein</fullName>
    </recommendedName>
</protein>
<dbReference type="GO" id="GO:0005886">
    <property type="term" value="C:plasma membrane"/>
    <property type="evidence" value="ECO:0007669"/>
    <property type="project" value="TreeGrafter"/>
</dbReference>
<dbReference type="CDD" id="cd06259">
    <property type="entry name" value="YdcF-like"/>
    <property type="match status" value="1"/>
</dbReference>
<reference evidence="2 3" key="2">
    <citation type="journal article" date="2015" name="PLoS Genet.">
        <title>Common Cell Shape Evolution of Two Nasopharyngeal Pathogens.</title>
        <authorList>
            <person name="Veyrier F.J."/>
            <person name="Biais N."/>
            <person name="Morales P."/>
            <person name="Belkacem N."/>
            <person name="Guilhen C."/>
            <person name="Ranjeva S."/>
            <person name="Sismeiro O."/>
            <person name="Pehau-Arnaudet G."/>
            <person name="Rocha E.P."/>
            <person name="Werts C."/>
            <person name="Taha M.K."/>
            <person name="Boneca I.G."/>
        </authorList>
    </citation>
    <scope>NUCLEOTIDE SEQUENCE [LARGE SCALE GENOMIC DNA]</scope>
    <source>
        <strain evidence="2 3">ATCC 29315</strain>
    </source>
</reference>
<proteinExistence type="predicted"/>
<evidence type="ECO:0000313" key="2">
    <source>
        <dbReference type="EMBL" id="AJE17507.1"/>
    </source>
</evidence>
<gene>
    <name evidence="2" type="ORF">NELON_00490</name>
</gene>
<dbReference type="Pfam" id="PF02698">
    <property type="entry name" value="DUF218"/>
    <property type="match status" value="1"/>
</dbReference>
<evidence type="ECO:0000259" key="1">
    <source>
        <dbReference type="Pfam" id="PF02698"/>
    </source>
</evidence>
<dbReference type="InterPro" id="IPR003848">
    <property type="entry name" value="DUF218"/>
</dbReference>
<dbReference type="Gene3D" id="3.40.50.620">
    <property type="entry name" value="HUPs"/>
    <property type="match status" value="1"/>
</dbReference>
<evidence type="ECO:0000313" key="3">
    <source>
        <dbReference type="Proteomes" id="UP000031392"/>
    </source>
</evidence>
<sequence length="196" mass="21176">MKRLLILSAIVFLTGWAAALAQLHFWALKAESRPSENPTPADIAVVLGNSVNRKGAPNPCLRSRVGAGAALYRQGLVGGLLMSGGTDGDGSNEAEAMRDMAVSMGVPADKIRIEPRSESTYENIAFSAPLLHDAEQIIIVSDAFHLARAEWLAKRHWPGKTVRLHASGSCGDSTPNYLRKLSREILAWLKTAALHR</sequence>
<dbReference type="InterPro" id="IPR014729">
    <property type="entry name" value="Rossmann-like_a/b/a_fold"/>
</dbReference>
<dbReference type="PATRIC" id="fig|546263.7.peg.108"/>
<organism evidence="2 3">
    <name type="scientific">Neisseria elongata subsp. glycolytica ATCC 29315</name>
    <dbReference type="NCBI Taxonomy" id="546263"/>
    <lineage>
        <taxon>Bacteria</taxon>
        <taxon>Pseudomonadati</taxon>
        <taxon>Pseudomonadota</taxon>
        <taxon>Betaproteobacteria</taxon>
        <taxon>Neisseriales</taxon>
        <taxon>Neisseriaceae</taxon>
        <taxon>Neisseria</taxon>
    </lineage>
</organism>
<dbReference type="EMBL" id="CP007726">
    <property type="protein sequence ID" value="AJE17507.1"/>
    <property type="molecule type" value="Genomic_DNA"/>
</dbReference>
<dbReference type="PANTHER" id="PTHR30336">
    <property type="entry name" value="INNER MEMBRANE PROTEIN, PROBABLE PERMEASE"/>
    <property type="match status" value="1"/>
</dbReference>
<dbReference type="PANTHER" id="PTHR30336:SF20">
    <property type="entry name" value="DUF218 DOMAIN-CONTAINING PROTEIN"/>
    <property type="match status" value="1"/>
</dbReference>
<dbReference type="InterPro" id="IPR051599">
    <property type="entry name" value="Cell_Envelope_Assoc"/>
</dbReference>
<keyword evidence="3" id="KW-1185">Reference proteome</keyword>
<reference evidence="3" key="1">
    <citation type="submission" date="2014-05" db="EMBL/GenBank/DDBJ databases">
        <title>Complete Genome sequence of Neisseria elongata subsp. glycolytica.</title>
        <authorList>
            <person name="Veyrier F.J."/>
            <person name="Taha M.-K."/>
        </authorList>
    </citation>
    <scope>NUCLEOTIDE SEQUENCE [LARGE SCALE GENOMIC DNA]</scope>
    <source>
        <strain evidence="3">ATCC 29315</strain>
    </source>
</reference>
<accession>A0A0B5CEY1</accession>
<feature type="domain" description="DUF218" evidence="1">
    <location>
        <begin position="42"/>
        <end position="159"/>
    </location>
</feature>
<dbReference type="HOGENOM" id="CLU_051474_3_0_4"/>